<dbReference type="PANTHER" id="PTHR31672">
    <property type="entry name" value="BNACNNG10540D PROTEIN"/>
    <property type="match status" value="1"/>
</dbReference>
<dbReference type="OMA" id="MAGHIFE"/>
<feature type="domain" description="F-box" evidence="1">
    <location>
        <begin position="6"/>
        <end position="56"/>
    </location>
</feature>
<dbReference type="InterPro" id="IPR036047">
    <property type="entry name" value="F-box-like_dom_sf"/>
</dbReference>
<evidence type="ECO:0000313" key="2">
    <source>
        <dbReference type="EnsemblPlants" id="QL07p009487:mrna:CDS:1"/>
    </source>
</evidence>
<dbReference type="EnsemblPlants" id="QL07p009487:mrna">
    <property type="protein sequence ID" value="QL07p009487:mrna:CDS:1"/>
    <property type="gene ID" value="QL07p009487"/>
</dbReference>
<dbReference type="KEGG" id="qlo:115953651"/>
<dbReference type="InterPro" id="IPR001810">
    <property type="entry name" value="F-box_dom"/>
</dbReference>
<dbReference type="Pfam" id="PF07734">
    <property type="entry name" value="FBA_1"/>
    <property type="match status" value="1"/>
</dbReference>
<dbReference type="InterPro" id="IPR017451">
    <property type="entry name" value="F-box-assoc_interact_dom"/>
</dbReference>
<gene>
    <name evidence="2" type="primary">LOC115953651</name>
</gene>
<dbReference type="EMBL" id="LRBV02000007">
    <property type="status" value="NOT_ANNOTATED_CDS"/>
    <property type="molecule type" value="Genomic_DNA"/>
</dbReference>
<dbReference type="SUPFAM" id="SSF81383">
    <property type="entry name" value="F-box domain"/>
    <property type="match status" value="1"/>
</dbReference>
<name>A0A7N2M4F5_QUELO</name>
<dbReference type="PROSITE" id="PS50181">
    <property type="entry name" value="FBOX"/>
    <property type="match status" value="1"/>
</dbReference>
<dbReference type="SMART" id="SM00256">
    <property type="entry name" value="FBOX"/>
    <property type="match status" value="1"/>
</dbReference>
<dbReference type="InterPro" id="IPR006527">
    <property type="entry name" value="F-box-assoc_dom_typ1"/>
</dbReference>
<dbReference type="RefSeq" id="XP_030927255.1">
    <property type="nucleotide sequence ID" value="XM_031071395.1"/>
</dbReference>
<dbReference type="AlphaFoldDB" id="A0A7N2M4F5"/>
<evidence type="ECO:0000259" key="1">
    <source>
        <dbReference type="PROSITE" id="PS50181"/>
    </source>
</evidence>
<reference evidence="2" key="2">
    <citation type="submission" date="2021-01" db="UniProtKB">
        <authorList>
            <consortium name="EnsemblPlants"/>
        </authorList>
    </citation>
    <scope>IDENTIFICATION</scope>
</reference>
<dbReference type="Proteomes" id="UP000594261">
    <property type="component" value="Chromosome 7"/>
</dbReference>
<dbReference type="CDD" id="cd22157">
    <property type="entry name" value="F-box_AtFBW1-like"/>
    <property type="match status" value="1"/>
</dbReference>
<accession>A0A7N2M4F5</accession>
<proteinExistence type="predicted"/>
<reference evidence="2 3" key="1">
    <citation type="journal article" date="2016" name="G3 (Bethesda)">
        <title>First Draft Assembly and Annotation of the Genome of a California Endemic Oak Quercus lobata Nee (Fagaceae).</title>
        <authorList>
            <person name="Sork V.L."/>
            <person name="Fitz-Gibbon S.T."/>
            <person name="Puiu D."/>
            <person name="Crepeau M."/>
            <person name="Gugger P.F."/>
            <person name="Sherman R."/>
            <person name="Stevens K."/>
            <person name="Langley C.H."/>
            <person name="Pellegrini M."/>
            <person name="Salzberg S.L."/>
        </authorList>
    </citation>
    <scope>NUCLEOTIDE SEQUENCE [LARGE SCALE GENOMIC DNA]</scope>
    <source>
        <strain evidence="2 3">cv. SW786</strain>
    </source>
</reference>
<organism evidence="2 3">
    <name type="scientific">Quercus lobata</name>
    <name type="common">Valley oak</name>
    <dbReference type="NCBI Taxonomy" id="97700"/>
    <lineage>
        <taxon>Eukaryota</taxon>
        <taxon>Viridiplantae</taxon>
        <taxon>Streptophyta</taxon>
        <taxon>Embryophyta</taxon>
        <taxon>Tracheophyta</taxon>
        <taxon>Spermatophyta</taxon>
        <taxon>Magnoliopsida</taxon>
        <taxon>eudicotyledons</taxon>
        <taxon>Gunneridae</taxon>
        <taxon>Pentapetalae</taxon>
        <taxon>rosids</taxon>
        <taxon>fabids</taxon>
        <taxon>Fagales</taxon>
        <taxon>Fagaceae</taxon>
        <taxon>Quercus</taxon>
    </lineage>
</organism>
<dbReference type="NCBIfam" id="TIGR01640">
    <property type="entry name" value="F_box_assoc_1"/>
    <property type="match status" value="1"/>
</dbReference>
<dbReference type="GeneID" id="115953651"/>
<dbReference type="Gramene" id="QL07p009487:mrna">
    <property type="protein sequence ID" value="QL07p009487:mrna:CDS:1"/>
    <property type="gene ID" value="QL07p009487"/>
</dbReference>
<dbReference type="Gene3D" id="1.20.1280.50">
    <property type="match status" value="1"/>
</dbReference>
<dbReference type="OrthoDB" id="1071894at2759"/>
<dbReference type="InParanoid" id="A0A7N2M4F5"/>
<sequence>MSKLRNLSSELLPHDVVFEILTRLPVKSLIRFRCVSKSWYSTITDPIFITKHFNHNKAKSLPSNNNHNGFLLYICKKQMCTAVCNGDPKLTLTTTTEVSRFQIPFTVYFYKISFCNGMFLIYPYPRDRRIYLWNPSIQKFKIFADAPTDFTSGLAYHSKNNDFKILKIAFHPTFVYNERPLFEAKVYTLSTDLWRRVEFSVKSVPNFRSIHEIQHEPFLFCNGALHFMTYPRVKNNTNNFILSFDVNDEIFREIRLPENIGNIQHFQLAVFKGSLALIASGIARFEDFRATYTCVVWVMRRYGVVESWTKKTIAVRPGGPLQKFLGCTDSGQLLFFHMSGRIVSYFLMTLSQGVGTRAILEFHILTGWATQLILWRAWFYLITNKCHLNLKIS</sequence>
<dbReference type="InterPro" id="IPR050796">
    <property type="entry name" value="SCF_F-box_component"/>
</dbReference>
<evidence type="ECO:0000313" key="3">
    <source>
        <dbReference type="Proteomes" id="UP000594261"/>
    </source>
</evidence>
<keyword evidence="3" id="KW-1185">Reference proteome</keyword>
<dbReference type="Pfam" id="PF00646">
    <property type="entry name" value="F-box"/>
    <property type="match status" value="1"/>
</dbReference>
<protein>
    <recommendedName>
        <fullName evidence="1">F-box domain-containing protein</fullName>
    </recommendedName>
</protein>
<dbReference type="PANTHER" id="PTHR31672:SF13">
    <property type="entry name" value="F-BOX PROTEIN CPR30-LIKE"/>
    <property type="match status" value="1"/>
</dbReference>